<dbReference type="EMBL" id="QZAF01000365">
    <property type="protein sequence ID" value="THV67916.1"/>
    <property type="molecule type" value="Genomic_DNA"/>
</dbReference>
<keyword evidence="2" id="KW-0812">Transmembrane</keyword>
<proteinExistence type="predicted"/>
<evidence type="ECO:0000256" key="1">
    <source>
        <dbReference type="SAM" id="MobiDB-lite"/>
    </source>
</evidence>
<name>A0A4S8SBV3_AURPU</name>
<dbReference type="Proteomes" id="UP000304951">
    <property type="component" value="Unassembled WGS sequence"/>
</dbReference>
<sequence>MLMIRPPALTCLALHYNNTLRIPMMLPPIGYALAAGLSVVGLSALAHGQTEFCESFKRNRHITTEEAEEQVGPWFQDQFDEWESSYKDEEPRFWSWFHHKYAPGTAETILDCKLDDTCSPVDCSLVSDEFSLEVQHNAFHAMESVANFHNTMWAIKRANVEAFNGVESNMQALMNQFSDGANVEKQRADFQEHMKLLMHAIIAVTLLLSAITGAASAAIGLMTATAEQATAVGVIEGVVEVADPWATLVAKNTALAAAKWTVAGAVFNAMSGVEVGTVSVITDLISGPDYAMKLQTAAKQAMSQNQHITAKLFDANMISLLNGTDGVTNMTLVDIVRSGRYANTTEIVPAFRDQLRALWTASAISTIWSTEHSYIVASDVSSGGCESDRRGPQALKSCVVAYPNKVFYTYFKSNCREGIQGQALLRGPPGHELLKQATNFTLDDVVASSMTHLEAHGNQQLRPMVGTEGFETLFGNASATARGGGNARGIFMLPVCYTPGGQAISSINLKKGRNLPCMCSNFDFPGERLLAAGLQPRSQLQAAKRRSAKRGGWTGDHQASYNFIYSSGLYESKNFHRLCTHRRGARREHGNSCKQDKSITWTWGSGGIEEGKETMGDTNLAVAAGKKPKKNGRTQHPYKKCKSNKHKYVGCEKPNNDGHKQNKKCSKEAMEFADSSLITAGVYGMNATWSNSDYIDYDVDFGTDSDTDEEEHFEAGVTDDMDDMDDMDDVDDMDDMDDEDSDL</sequence>
<feature type="transmembrane region" description="Helical" evidence="2">
    <location>
        <begin position="29"/>
        <end position="48"/>
    </location>
</feature>
<feature type="region of interest" description="Disordered" evidence="1">
    <location>
        <begin position="701"/>
        <end position="743"/>
    </location>
</feature>
<reference evidence="3 4" key="1">
    <citation type="submission" date="2018-10" db="EMBL/GenBank/DDBJ databases">
        <title>Fifty Aureobasidium pullulans genomes reveal a recombining polyextremotolerant generalist.</title>
        <authorList>
            <person name="Gostincar C."/>
            <person name="Turk M."/>
            <person name="Zajc J."/>
            <person name="Gunde-Cimerman N."/>
        </authorList>
    </citation>
    <scope>NUCLEOTIDE SEQUENCE [LARGE SCALE GENOMIC DNA]</scope>
    <source>
        <strain evidence="3 4">EXF-11900</strain>
    </source>
</reference>
<protein>
    <submittedName>
        <fullName evidence="3">Uncharacterized protein</fullName>
    </submittedName>
</protein>
<evidence type="ECO:0000256" key="2">
    <source>
        <dbReference type="SAM" id="Phobius"/>
    </source>
</evidence>
<gene>
    <name evidence="3" type="ORF">D6D28_07116</name>
</gene>
<feature type="transmembrane region" description="Helical" evidence="2">
    <location>
        <begin position="196"/>
        <end position="222"/>
    </location>
</feature>
<evidence type="ECO:0000313" key="4">
    <source>
        <dbReference type="Proteomes" id="UP000304951"/>
    </source>
</evidence>
<comment type="caution">
    <text evidence="3">The sequence shown here is derived from an EMBL/GenBank/DDBJ whole genome shotgun (WGS) entry which is preliminary data.</text>
</comment>
<keyword evidence="2" id="KW-0472">Membrane</keyword>
<dbReference type="AlphaFoldDB" id="A0A4S8SBV3"/>
<keyword evidence="2" id="KW-1133">Transmembrane helix</keyword>
<accession>A0A4S8SBV3</accession>
<evidence type="ECO:0000313" key="3">
    <source>
        <dbReference type="EMBL" id="THV67916.1"/>
    </source>
</evidence>
<organism evidence="3 4">
    <name type="scientific">Aureobasidium pullulans</name>
    <name type="common">Black yeast</name>
    <name type="synonym">Pullularia pullulans</name>
    <dbReference type="NCBI Taxonomy" id="5580"/>
    <lineage>
        <taxon>Eukaryota</taxon>
        <taxon>Fungi</taxon>
        <taxon>Dikarya</taxon>
        <taxon>Ascomycota</taxon>
        <taxon>Pezizomycotina</taxon>
        <taxon>Dothideomycetes</taxon>
        <taxon>Dothideomycetidae</taxon>
        <taxon>Dothideales</taxon>
        <taxon>Saccotheciaceae</taxon>
        <taxon>Aureobasidium</taxon>
    </lineage>
</organism>